<organism evidence="1 2">
    <name type="scientific">Butyrivibrio proteoclasticus (strain ATCC 51982 / DSM 14932 / B316)</name>
    <name type="common">Clostridium proteoclasticum</name>
    <dbReference type="NCBI Taxonomy" id="515622"/>
    <lineage>
        <taxon>Bacteria</taxon>
        <taxon>Bacillati</taxon>
        <taxon>Bacillota</taxon>
        <taxon>Clostridia</taxon>
        <taxon>Lachnospirales</taxon>
        <taxon>Lachnospiraceae</taxon>
        <taxon>Butyrivibrio</taxon>
    </lineage>
</organism>
<sequence>MNMTNEELRKMEEFYLKELFENIPAIDIEFKKPDCRFDAMGLFDMQMNDDYCCLDDDLYCEYDGYKSLEGYGFAVGVNDRDLPWMDVLNHPKLKIQIAPDLKEDKEMLVITLIHELCHYYCWYVGLDHHDKDEQFLGELKKLGIPSNYDFEWINKKWVRPEIFRENARKYIEMYERRAVA</sequence>
<name>E0S3Q2_BUTPB</name>
<keyword evidence="1" id="KW-0614">Plasmid</keyword>
<accession>E0S3Q2</accession>
<dbReference type="AlphaFoldDB" id="E0S3Q2"/>
<dbReference type="RefSeq" id="WP_013282684.1">
    <property type="nucleotide sequence ID" value="NC_014389.1"/>
</dbReference>
<dbReference type="HOGENOM" id="CLU_1493536_0_0_9"/>
<reference evidence="1 2" key="1">
    <citation type="journal article" date="2010" name="PLoS ONE">
        <title>The glycobiome of the rumen bacterium Butyrivibrio proteoclasticus B316(T) highlights adaptation to a polysaccharide-rich environment.</title>
        <authorList>
            <person name="Kelly W.J."/>
            <person name="Leahy S.C."/>
            <person name="Altermann E."/>
            <person name="Yeoman C.J."/>
            <person name="Dunne J.C."/>
            <person name="Kong Z."/>
            <person name="Pacheco D.M."/>
            <person name="Li D."/>
            <person name="Noel S.J."/>
            <person name="Moon C.D."/>
            <person name="Cookson A.L."/>
            <person name="Attwood G.T."/>
        </authorList>
    </citation>
    <scope>NUCLEOTIDE SEQUENCE [LARGE SCALE GENOMIC DNA]</scope>
    <source>
        <strain evidence="2">ATCC 51982 / DSM 14932 / B316</strain>
        <plasmid evidence="2">Plasmid pCY360</plasmid>
    </source>
</reference>
<gene>
    <name evidence="1" type="ordered locus">bpr_II095</name>
</gene>
<dbReference type="Proteomes" id="UP000001299">
    <property type="component" value="Plasmid pCY360"/>
</dbReference>
<dbReference type="EMBL" id="CP001812">
    <property type="protein sequence ID" value="ADL36034.1"/>
    <property type="molecule type" value="Genomic_DNA"/>
</dbReference>
<dbReference type="KEGG" id="bpb:bpr_II095"/>
<geneLocation type="plasmid" evidence="1 2">
    <name>pCY360</name>
</geneLocation>
<evidence type="ECO:0000313" key="1">
    <source>
        <dbReference type="EMBL" id="ADL36034.1"/>
    </source>
</evidence>
<keyword evidence="2" id="KW-1185">Reference proteome</keyword>
<evidence type="ECO:0000313" key="2">
    <source>
        <dbReference type="Proteomes" id="UP000001299"/>
    </source>
</evidence>
<protein>
    <submittedName>
        <fullName evidence="1">Uncharacterized protein</fullName>
    </submittedName>
</protein>
<proteinExistence type="predicted"/>